<feature type="repeat" description="ANK" evidence="5">
    <location>
        <begin position="334"/>
        <end position="366"/>
    </location>
</feature>
<dbReference type="PROSITE" id="PS50297">
    <property type="entry name" value="ANK_REP_REGION"/>
    <property type="match status" value="1"/>
</dbReference>
<feature type="compositionally biased region" description="Polar residues" evidence="7">
    <location>
        <begin position="972"/>
        <end position="982"/>
    </location>
</feature>
<accession>A0A9P4S6M4</accession>
<dbReference type="Pfam" id="PF01544">
    <property type="entry name" value="CorA"/>
    <property type="match status" value="1"/>
</dbReference>
<keyword evidence="3 8" id="KW-1133">Transmembrane helix</keyword>
<sequence length="1232" mass="140320">MDPNQPVEEESVVPETPVRTWLSYHGMLPSAMPKARILRFGYDYQDLKQPTLASIRSVVARTLLQELKTYRARPTPEYRWRPIIFIGHGFGGIIIEGVLALANGSMSHVITHSPIEETLSHQSEDVVKSESNLDILRSTIGVIFLATPFMATNAVLKIWRSREIGCDSSDSQIRKLKNSHFAALSDGSGTSVQAKSTETPNPQTARAGPPSGNVFKHIRSSLDFLASQYNIELVCFFEEQKDMDLEKLSSLQVILDKRSSTLDNYQHIGLPVTHTAMSKFYGTKDPNYRKFLNVLQDIESNIPTRRLWHSISIRANIQGLLEVPGVNVNKQDNQGGTALHLAAGFGASQAIFPLLRKGADVRIRDLNGNTALDIANLVGNETVIKYLTENASGEYYKSIQTIPGQEADNEVDFNKWNYGLKDVEPSVEECRKKACIGFHAKVTCFSPSRTHPLFRYQWNPTVYDALYDPSHSNMLPFRDGVLRRADTLNRESKTAMQASPDSESTIGSIREVHKENFTWYHLPANNIVWVKILLKRILREEVLPYEMKTIIHKLSGQQHRGHTPFSHYMRAGCDVVEIPSSIKLKATTEASDPSPPEVKIALNSKHTYGRKGDSKVPKQRETDIALKLFMPYFHFESMHAREYLMDSIHSGDAESLVDKPNENFCENTDLLHAHETLLKGYLDLEQTYSNSKRTHSELHMRRSLDQFYYHALDKDDIRRRDEDQVMYKWYKENKLAESYSAYKEQGKDKIEANDIMTEDEFIRKDCKIVMVDQLWCWIIGDHTVITSFPEAAEVTDENIIDKIEKEIERYDTSSLLTIGNFATVIMNCAAGFLDRFRAPTILPILDAFDLMISKALKHEMDMFDAFKEQIKKSEEEQESGKRNVEIPFKLSVRSEVERLRDIKDIKDELKIIQQVLNQQLDVGNSFQSLGGANLSAVKALYGRVACLDKEEFISRKLTHIEDDVEDIKRITNPQNSFPLTDNVTEEPQESEEQPDIQSFHSQDADTLLNTIKDNLKAVDLMLSQAEEAHHALKLLLNLKQKQANVQEARATREGAEDTAKQGRAIMLFTIITIVFLPLSFLSSFFALNVRQFPHEGADEGEPLFDLSWVAGWIFGISAAFILPAIVGALIFVDPQRVELLLLRAWMPRLLTFYAFLLSGVWYVITFGPCRTAGRGLRDRRVRRKREKRRYDLEAVSVYDENFKTAIEEVESMRKSLESRREKTGASQNTDEK</sequence>
<feature type="compositionally biased region" description="Acidic residues" evidence="7">
    <location>
        <begin position="983"/>
        <end position="994"/>
    </location>
</feature>
<feature type="region of interest" description="Disordered" evidence="7">
    <location>
        <begin position="972"/>
        <end position="995"/>
    </location>
</feature>
<reference evidence="9" key="1">
    <citation type="journal article" date="2020" name="Stud. Mycol.">
        <title>101 Dothideomycetes genomes: a test case for predicting lifestyles and emergence of pathogens.</title>
        <authorList>
            <person name="Haridas S."/>
            <person name="Albert R."/>
            <person name="Binder M."/>
            <person name="Bloem J."/>
            <person name="Labutti K."/>
            <person name="Salamov A."/>
            <person name="Andreopoulos B."/>
            <person name="Baker S."/>
            <person name="Barry K."/>
            <person name="Bills G."/>
            <person name="Bluhm B."/>
            <person name="Cannon C."/>
            <person name="Castanera R."/>
            <person name="Culley D."/>
            <person name="Daum C."/>
            <person name="Ezra D."/>
            <person name="Gonzalez J."/>
            <person name="Henrissat B."/>
            <person name="Kuo A."/>
            <person name="Liang C."/>
            <person name="Lipzen A."/>
            <person name="Lutzoni F."/>
            <person name="Magnuson J."/>
            <person name="Mondo S."/>
            <person name="Nolan M."/>
            <person name="Ohm R."/>
            <person name="Pangilinan J."/>
            <person name="Park H.-J."/>
            <person name="Ramirez L."/>
            <person name="Alfaro M."/>
            <person name="Sun H."/>
            <person name="Tritt A."/>
            <person name="Yoshinaga Y."/>
            <person name="Zwiers L.-H."/>
            <person name="Turgeon B."/>
            <person name="Goodwin S."/>
            <person name="Spatafora J."/>
            <person name="Crous P."/>
            <person name="Grigoriev I."/>
        </authorList>
    </citation>
    <scope>NUCLEOTIDE SEQUENCE</scope>
    <source>
        <strain evidence="9">CBS 101060</strain>
    </source>
</reference>
<evidence type="ECO:0008006" key="11">
    <source>
        <dbReference type="Google" id="ProtNLM"/>
    </source>
</evidence>
<evidence type="ECO:0000256" key="8">
    <source>
        <dbReference type="SAM" id="Phobius"/>
    </source>
</evidence>
<dbReference type="SMART" id="SM00248">
    <property type="entry name" value="ANK"/>
    <property type="match status" value="2"/>
</dbReference>
<keyword evidence="4 8" id="KW-0472">Membrane</keyword>
<evidence type="ECO:0000256" key="6">
    <source>
        <dbReference type="SAM" id="Coils"/>
    </source>
</evidence>
<comment type="subcellular location">
    <subcellularLocation>
        <location evidence="1">Membrane</location>
        <topology evidence="1">Multi-pass membrane protein</topology>
    </subcellularLocation>
</comment>
<feature type="transmembrane region" description="Helical" evidence="8">
    <location>
        <begin position="1108"/>
        <end position="1132"/>
    </location>
</feature>
<evidence type="ECO:0000256" key="1">
    <source>
        <dbReference type="ARBA" id="ARBA00004141"/>
    </source>
</evidence>
<dbReference type="AlphaFoldDB" id="A0A9P4S6M4"/>
<feature type="region of interest" description="Disordered" evidence="7">
    <location>
        <begin position="586"/>
        <end position="616"/>
    </location>
</feature>
<keyword evidence="5" id="KW-0040">ANK repeat</keyword>
<evidence type="ECO:0000256" key="7">
    <source>
        <dbReference type="SAM" id="MobiDB-lite"/>
    </source>
</evidence>
<dbReference type="SUPFAM" id="SSF48403">
    <property type="entry name" value="Ankyrin repeat"/>
    <property type="match status" value="1"/>
</dbReference>
<dbReference type="Gene3D" id="1.25.40.20">
    <property type="entry name" value="Ankyrin repeat-containing domain"/>
    <property type="match status" value="1"/>
</dbReference>
<protein>
    <recommendedName>
        <fullName evidence="11">Ankyrin repeat protein</fullName>
    </recommendedName>
</protein>
<feature type="compositionally biased region" description="Polar residues" evidence="7">
    <location>
        <begin position="187"/>
        <end position="204"/>
    </location>
</feature>
<dbReference type="InterPro" id="IPR050829">
    <property type="entry name" value="CorA_MIT"/>
</dbReference>
<name>A0A9P4S6M4_9PEZI</name>
<gene>
    <name evidence="9" type="ORF">M501DRAFT_222725</name>
</gene>
<comment type="caution">
    <text evidence="9">The sequence shown here is derived from an EMBL/GenBank/DDBJ whole genome shotgun (WGS) entry which is preliminary data.</text>
</comment>
<dbReference type="EMBL" id="MU006102">
    <property type="protein sequence ID" value="KAF2836661.1"/>
    <property type="molecule type" value="Genomic_DNA"/>
</dbReference>
<dbReference type="PROSITE" id="PS50088">
    <property type="entry name" value="ANK_REPEAT"/>
    <property type="match status" value="1"/>
</dbReference>
<dbReference type="PANTHER" id="PTHR47685">
    <property type="entry name" value="MAGNESIUM TRANSPORT PROTEIN CORA"/>
    <property type="match status" value="1"/>
</dbReference>
<keyword evidence="6" id="KW-0175">Coiled coil</keyword>
<feature type="transmembrane region" description="Helical" evidence="8">
    <location>
        <begin position="1152"/>
        <end position="1173"/>
    </location>
</feature>
<dbReference type="PANTHER" id="PTHR47685:SF1">
    <property type="entry name" value="MAGNESIUM TRANSPORT PROTEIN CORA"/>
    <property type="match status" value="1"/>
</dbReference>
<dbReference type="GO" id="GO:0046873">
    <property type="term" value="F:metal ion transmembrane transporter activity"/>
    <property type="evidence" value="ECO:0007669"/>
    <property type="project" value="InterPro"/>
</dbReference>
<dbReference type="OrthoDB" id="341259at2759"/>
<evidence type="ECO:0000313" key="9">
    <source>
        <dbReference type="EMBL" id="KAF2836661.1"/>
    </source>
</evidence>
<evidence type="ECO:0000256" key="4">
    <source>
        <dbReference type="ARBA" id="ARBA00023136"/>
    </source>
</evidence>
<dbReference type="InterPro" id="IPR036770">
    <property type="entry name" value="Ankyrin_rpt-contain_sf"/>
</dbReference>
<dbReference type="Proteomes" id="UP000799429">
    <property type="component" value="Unassembled WGS sequence"/>
</dbReference>
<organism evidence="9 10">
    <name type="scientific">Patellaria atrata CBS 101060</name>
    <dbReference type="NCBI Taxonomy" id="1346257"/>
    <lineage>
        <taxon>Eukaryota</taxon>
        <taxon>Fungi</taxon>
        <taxon>Dikarya</taxon>
        <taxon>Ascomycota</taxon>
        <taxon>Pezizomycotina</taxon>
        <taxon>Dothideomycetes</taxon>
        <taxon>Dothideomycetes incertae sedis</taxon>
        <taxon>Patellariales</taxon>
        <taxon>Patellariaceae</taxon>
        <taxon>Patellaria</taxon>
    </lineage>
</organism>
<proteinExistence type="predicted"/>
<evidence type="ECO:0000256" key="3">
    <source>
        <dbReference type="ARBA" id="ARBA00022989"/>
    </source>
</evidence>
<keyword evidence="2 8" id="KW-0812">Transmembrane</keyword>
<feature type="coiled-coil region" evidence="6">
    <location>
        <begin position="1008"/>
        <end position="1058"/>
    </location>
</feature>
<evidence type="ECO:0000256" key="5">
    <source>
        <dbReference type="PROSITE-ProRule" id="PRU00023"/>
    </source>
</evidence>
<feature type="region of interest" description="Disordered" evidence="7">
    <location>
        <begin position="184"/>
        <end position="212"/>
    </location>
</feature>
<feature type="transmembrane region" description="Helical" evidence="8">
    <location>
        <begin position="1065"/>
        <end position="1087"/>
    </location>
</feature>
<dbReference type="Gene3D" id="1.20.58.340">
    <property type="entry name" value="Magnesium transport protein CorA, transmembrane region"/>
    <property type="match status" value="1"/>
</dbReference>
<dbReference type="Pfam" id="PF12796">
    <property type="entry name" value="Ank_2"/>
    <property type="match status" value="1"/>
</dbReference>
<dbReference type="InterPro" id="IPR045863">
    <property type="entry name" value="CorA_TM1_TM2"/>
</dbReference>
<evidence type="ECO:0000256" key="2">
    <source>
        <dbReference type="ARBA" id="ARBA00022692"/>
    </source>
</evidence>
<dbReference type="InterPro" id="IPR002523">
    <property type="entry name" value="MgTranspt_CorA/ZnTranspt_ZntB"/>
</dbReference>
<dbReference type="GO" id="GO:0016020">
    <property type="term" value="C:membrane"/>
    <property type="evidence" value="ECO:0007669"/>
    <property type="project" value="UniProtKB-SubCell"/>
</dbReference>
<dbReference type="SUPFAM" id="SSF144083">
    <property type="entry name" value="Magnesium transport protein CorA, transmembrane region"/>
    <property type="match status" value="1"/>
</dbReference>
<dbReference type="InterPro" id="IPR002110">
    <property type="entry name" value="Ankyrin_rpt"/>
</dbReference>
<evidence type="ECO:0000313" key="10">
    <source>
        <dbReference type="Proteomes" id="UP000799429"/>
    </source>
</evidence>
<keyword evidence="10" id="KW-1185">Reference proteome</keyword>